<dbReference type="OMA" id="KYYKHLF"/>
<dbReference type="Pfam" id="PF02810">
    <property type="entry name" value="SEC-C"/>
    <property type="match status" value="1"/>
</dbReference>
<feature type="domain" description="SAYSvFN" evidence="3">
    <location>
        <begin position="18"/>
        <end position="65"/>
    </location>
</feature>
<dbReference type="PANTHER" id="PTHR13527:SF0">
    <property type="entry name" value="SAYSVFN DOMAIN-CONTAINING PROTEIN 1"/>
    <property type="match status" value="1"/>
</dbReference>
<organism evidence="4 5">
    <name type="scientific">Ichthyophthirius multifiliis</name>
    <name type="common">White spot disease agent</name>
    <name type="synonym">Ich</name>
    <dbReference type="NCBI Taxonomy" id="5932"/>
    <lineage>
        <taxon>Eukaryota</taxon>
        <taxon>Sar</taxon>
        <taxon>Alveolata</taxon>
        <taxon>Ciliophora</taxon>
        <taxon>Intramacronucleata</taxon>
        <taxon>Oligohymenophorea</taxon>
        <taxon>Hymenostomatida</taxon>
        <taxon>Ophryoglenina</taxon>
        <taxon>Ichthyophthirius</taxon>
    </lineage>
</organism>
<keyword evidence="2" id="KW-0472">Membrane</keyword>
<dbReference type="GeneID" id="14910675"/>
<evidence type="ECO:0000259" key="3">
    <source>
        <dbReference type="Pfam" id="PF10260"/>
    </source>
</evidence>
<dbReference type="eggNOG" id="ENOG502T6H3">
    <property type="taxonomic scope" value="Eukaryota"/>
</dbReference>
<evidence type="ECO:0000313" key="4">
    <source>
        <dbReference type="EMBL" id="EGR34481.1"/>
    </source>
</evidence>
<evidence type="ECO:0000313" key="5">
    <source>
        <dbReference type="Proteomes" id="UP000008983"/>
    </source>
</evidence>
<protein>
    <submittedName>
        <fullName evidence="4">SEC-C motif family protein, putative</fullName>
    </submittedName>
</protein>
<feature type="region of interest" description="Disordered" evidence="1">
    <location>
        <begin position="139"/>
        <end position="160"/>
    </location>
</feature>
<dbReference type="AlphaFoldDB" id="G0QJX3"/>
<dbReference type="Proteomes" id="UP000008983">
    <property type="component" value="Unassembled WGS sequence"/>
</dbReference>
<dbReference type="SUPFAM" id="SSF103642">
    <property type="entry name" value="Sec-C motif"/>
    <property type="match status" value="1"/>
</dbReference>
<gene>
    <name evidence="4" type="ORF">IMG5_010140</name>
</gene>
<evidence type="ECO:0000256" key="2">
    <source>
        <dbReference type="SAM" id="Phobius"/>
    </source>
</evidence>
<dbReference type="Pfam" id="PF10260">
    <property type="entry name" value="SAYSvFN"/>
    <property type="match status" value="1"/>
</dbReference>
<dbReference type="OrthoDB" id="71310at2759"/>
<dbReference type="Gene3D" id="3.10.450.50">
    <property type="match status" value="1"/>
</dbReference>
<reference evidence="4 5" key="1">
    <citation type="submission" date="2011-07" db="EMBL/GenBank/DDBJ databases">
        <authorList>
            <person name="Coyne R."/>
            <person name="Brami D."/>
            <person name="Johnson J."/>
            <person name="Hostetler J."/>
            <person name="Hannick L."/>
            <person name="Clark T."/>
            <person name="Cassidy-Hanley D."/>
            <person name="Inman J."/>
        </authorList>
    </citation>
    <scope>NUCLEOTIDE SEQUENCE [LARGE SCALE GENOMIC DNA]</scope>
    <source>
        <strain evidence="4 5">G5</strain>
    </source>
</reference>
<evidence type="ECO:0000256" key="1">
    <source>
        <dbReference type="SAM" id="MobiDB-lite"/>
    </source>
</evidence>
<name>G0QJX3_ICHMU</name>
<dbReference type="InterPro" id="IPR004027">
    <property type="entry name" value="SEC_C_motif"/>
</dbReference>
<dbReference type="InParanoid" id="G0QJX3"/>
<dbReference type="PANTHER" id="PTHR13527">
    <property type="entry name" value="SAYSVFN DOMAIN-CONTAINING PROTEIN 1"/>
    <property type="match status" value="1"/>
</dbReference>
<keyword evidence="5" id="KW-1185">Reference proteome</keyword>
<dbReference type="RefSeq" id="XP_004039785.1">
    <property type="nucleotide sequence ID" value="XM_004039737.1"/>
</dbReference>
<feature type="transmembrane region" description="Helical" evidence="2">
    <location>
        <begin position="20"/>
        <end position="39"/>
    </location>
</feature>
<accession>G0QJX3</accession>
<dbReference type="InterPro" id="IPR019387">
    <property type="entry name" value="SAYSvFN_dom"/>
</dbReference>
<sequence length="160" mass="18994">MSETKQNEHGIELIDSKQKYKFGSIFVMISVIVLIFANLDHKERKKGELSAYSIFNDGCQRLLGDGGQQMLNQFGIRTNDNNNDQYQDQQPQREVKVPKNIKDWMKQVSKMGNKPCYCGSEKKYKKCCYWRELRKQDEEENIRKQRHLQSMQQEVEDDDY</sequence>
<proteinExistence type="predicted"/>
<keyword evidence="2" id="KW-0812">Transmembrane</keyword>
<dbReference type="EMBL" id="GL983106">
    <property type="protein sequence ID" value="EGR34481.1"/>
    <property type="molecule type" value="Genomic_DNA"/>
</dbReference>
<dbReference type="InterPro" id="IPR039159">
    <property type="entry name" value="SAYSD1"/>
</dbReference>
<keyword evidence="2" id="KW-1133">Transmembrane helix</keyword>